<dbReference type="Gene3D" id="2.60.120.260">
    <property type="entry name" value="Galactose-binding domain-like"/>
    <property type="match status" value="2"/>
</dbReference>
<keyword evidence="3" id="KW-1185">Reference proteome</keyword>
<protein>
    <submittedName>
        <fullName evidence="2">F5/8 type C domain-containing protein</fullName>
    </submittedName>
</protein>
<evidence type="ECO:0000313" key="3">
    <source>
        <dbReference type="Proteomes" id="UP000295793"/>
    </source>
</evidence>
<dbReference type="OrthoDB" id="9805202at2"/>
<evidence type="ECO:0000259" key="1">
    <source>
        <dbReference type="PROSITE" id="PS50022"/>
    </source>
</evidence>
<accession>A0A4R3I4Z1</accession>
<sequence length="770" mass="85097">MKYLIALGFVSAFFAGCNVESSETISTESDAEADGAIKSVEAYSSDYATEMDRASWVLTASSNSSALYYATDGDDSTRWTTKEIKANDQYIDIDFGDSYYIDGVVLDSWESPRDYPDAYSVYVSENGADWGDPVAIGIGQSITEISFAAVDTRYLRIQQEGVSTKYWWSIHEIYVSEREVSELDSSNWSLSASNNNDDVIYAIDGSTSTRWTTEEYQTTGQYFQVDLGASETFDRIVLNSENSSGDYPRNYALYVSDDGSSWETVVYNGAGDSATTTIDFHDQTARYLKIEQLGSSDDRWWSIHELSIYADAADSETGNTGWTTLSSIDELRDALDASNGTYRMEPGTYTFDDFDPDGNGCTVLYMAGENTMIDFTDVVIDIPTSLLATNYSCSDGWYQSILIEGDGNTLINGSFINTYPNGDLFVTDFKSHNEDSERRPYKSNTYMRIWGDNTTLKNNSMIVRGSFPYGYGDMFGKGSGSTYGLKKHCAVLVSADDVVIDGFDLTQLAFCHGIFMQGSDNTTIRNTTVQGRVRLGADMYQDGDDSLPGMVDFLQQQPTWYEGDPIVEDRMYNLTEDGIRAYSSGTKKDGETYDTGSIYVEESSVTNMRNCFALVAADEAELEGVTVKGCAENGYSVPSGSTVSNAYGDAAYAPLIQMPYGNESNISMDITLIEPGFASGPYKFSNIAGSNHTIILRNDGSEPNDSLPILIGYAWDRWEDDEDNLYRNGASGITLYNYTERDVELTEYAEDNTVYTQTDVTDNGTGNPVQ</sequence>
<dbReference type="EMBL" id="SLZR01000009">
    <property type="protein sequence ID" value="TCS40312.1"/>
    <property type="molecule type" value="Genomic_DNA"/>
</dbReference>
<gene>
    <name evidence="2" type="ORF">BCF53_10921</name>
</gene>
<organism evidence="2 3">
    <name type="scientific">Reinekea marinisedimentorum</name>
    <dbReference type="NCBI Taxonomy" id="230495"/>
    <lineage>
        <taxon>Bacteria</taxon>
        <taxon>Pseudomonadati</taxon>
        <taxon>Pseudomonadota</taxon>
        <taxon>Gammaproteobacteria</taxon>
        <taxon>Oceanospirillales</taxon>
        <taxon>Saccharospirillaceae</taxon>
        <taxon>Reinekea</taxon>
    </lineage>
</organism>
<dbReference type="RefSeq" id="WP_132701827.1">
    <property type="nucleotide sequence ID" value="NZ_SLZR01000009.1"/>
</dbReference>
<dbReference type="Proteomes" id="UP000295793">
    <property type="component" value="Unassembled WGS sequence"/>
</dbReference>
<evidence type="ECO:0000313" key="2">
    <source>
        <dbReference type="EMBL" id="TCS40312.1"/>
    </source>
</evidence>
<dbReference type="InterPro" id="IPR011050">
    <property type="entry name" value="Pectin_lyase_fold/virulence"/>
</dbReference>
<dbReference type="InterPro" id="IPR000421">
    <property type="entry name" value="FA58C"/>
</dbReference>
<dbReference type="AlphaFoldDB" id="A0A4R3I4Z1"/>
<feature type="domain" description="F5/8 type C" evidence="1">
    <location>
        <begin position="168"/>
        <end position="311"/>
    </location>
</feature>
<dbReference type="PROSITE" id="PS51257">
    <property type="entry name" value="PROKAR_LIPOPROTEIN"/>
    <property type="match status" value="1"/>
</dbReference>
<dbReference type="SUPFAM" id="SSF49785">
    <property type="entry name" value="Galactose-binding domain-like"/>
    <property type="match status" value="2"/>
</dbReference>
<feature type="domain" description="F5/8 type C" evidence="1">
    <location>
        <begin position="35"/>
        <end position="130"/>
    </location>
</feature>
<dbReference type="Pfam" id="PF00754">
    <property type="entry name" value="F5_F8_type_C"/>
    <property type="match status" value="2"/>
</dbReference>
<comment type="caution">
    <text evidence="2">The sequence shown here is derived from an EMBL/GenBank/DDBJ whole genome shotgun (WGS) entry which is preliminary data.</text>
</comment>
<dbReference type="InterPro" id="IPR008979">
    <property type="entry name" value="Galactose-bd-like_sf"/>
</dbReference>
<dbReference type="PROSITE" id="PS50022">
    <property type="entry name" value="FA58C_3"/>
    <property type="match status" value="2"/>
</dbReference>
<proteinExistence type="predicted"/>
<reference evidence="2 3" key="1">
    <citation type="submission" date="2019-03" db="EMBL/GenBank/DDBJ databases">
        <title>Genomic Encyclopedia of Archaeal and Bacterial Type Strains, Phase II (KMG-II): from individual species to whole genera.</title>
        <authorList>
            <person name="Goeker M."/>
        </authorList>
    </citation>
    <scope>NUCLEOTIDE SEQUENCE [LARGE SCALE GENOMIC DNA]</scope>
    <source>
        <strain evidence="2 3">DSM 15388</strain>
    </source>
</reference>
<dbReference type="SUPFAM" id="SSF51126">
    <property type="entry name" value="Pectin lyase-like"/>
    <property type="match status" value="1"/>
</dbReference>
<name>A0A4R3I4Z1_9GAMM</name>